<organism evidence="1">
    <name type="scientific">bioreactor metagenome</name>
    <dbReference type="NCBI Taxonomy" id="1076179"/>
    <lineage>
        <taxon>unclassified sequences</taxon>
        <taxon>metagenomes</taxon>
        <taxon>ecological metagenomes</taxon>
    </lineage>
</organism>
<dbReference type="EMBL" id="VSSQ01002024">
    <property type="protein sequence ID" value="MPM12805.1"/>
    <property type="molecule type" value="Genomic_DNA"/>
</dbReference>
<sequence length="63" mass="7440">MKKISLLAALLFFSLIAVAQEKSFIVLRDIHYDLIEDHDMDWLKTKPDDVRQVKEYTQVNSRC</sequence>
<accession>A0A644X9E3</accession>
<protein>
    <submittedName>
        <fullName evidence="1">Uncharacterized protein</fullName>
    </submittedName>
</protein>
<comment type="caution">
    <text evidence="1">The sequence shown here is derived from an EMBL/GenBank/DDBJ whole genome shotgun (WGS) entry which is preliminary data.</text>
</comment>
<name>A0A644X9E3_9ZZZZ</name>
<gene>
    <name evidence="1" type="ORF">SDC9_59159</name>
</gene>
<dbReference type="AlphaFoldDB" id="A0A644X9E3"/>
<evidence type="ECO:0000313" key="1">
    <source>
        <dbReference type="EMBL" id="MPM12805.1"/>
    </source>
</evidence>
<proteinExistence type="predicted"/>
<reference evidence="1" key="1">
    <citation type="submission" date="2019-08" db="EMBL/GenBank/DDBJ databases">
        <authorList>
            <person name="Kucharzyk K."/>
            <person name="Murdoch R.W."/>
            <person name="Higgins S."/>
            <person name="Loffler F."/>
        </authorList>
    </citation>
    <scope>NUCLEOTIDE SEQUENCE</scope>
</reference>